<reference evidence="1" key="1">
    <citation type="submission" date="2021-02" db="EMBL/GenBank/DDBJ databases">
        <authorList>
            <consortium name="DOE Joint Genome Institute"/>
            <person name="Ahrendt S."/>
            <person name="Looney B.P."/>
            <person name="Miyauchi S."/>
            <person name="Morin E."/>
            <person name="Drula E."/>
            <person name="Courty P.E."/>
            <person name="Chicoki N."/>
            <person name="Fauchery L."/>
            <person name="Kohler A."/>
            <person name="Kuo A."/>
            <person name="Labutti K."/>
            <person name="Pangilinan J."/>
            <person name="Lipzen A."/>
            <person name="Riley R."/>
            <person name="Andreopoulos W."/>
            <person name="He G."/>
            <person name="Johnson J."/>
            <person name="Barry K.W."/>
            <person name="Grigoriev I.V."/>
            <person name="Nagy L."/>
            <person name="Hibbett D."/>
            <person name="Henrissat B."/>
            <person name="Matheny P.B."/>
            <person name="Labbe J."/>
            <person name="Martin F."/>
        </authorList>
    </citation>
    <scope>NUCLEOTIDE SEQUENCE</scope>
    <source>
        <strain evidence="1">EC-137</strain>
    </source>
</reference>
<gene>
    <name evidence="1" type="ORF">K488DRAFT_92633</name>
</gene>
<dbReference type="Proteomes" id="UP000814128">
    <property type="component" value="Unassembled WGS sequence"/>
</dbReference>
<name>A0ACB8Q3V7_9AGAM</name>
<evidence type="ECO:0000313" key="1">
    <source>
        <dbReference type="EMBL" id="KAI0026409.1"/>
    </source>
</evidence>
<reference evidence="1" key="2">
    <citation type="journal article" date="2022" name="New Phytol.">
        <title>Evolutionary transition to the ectomycorrhizal habit in the genomes of a hyperdiverse lineage of mushroom-forming fungi.</title>
        <authorList>
            <person name="Looney B."/>
            <person name="Miyauchi S."/>
            <person name="Morin E."/>
            <person name="Drula E."/>
            <person name="Courty P.E."/>
            <person name="Kohler A."/>
            <person name="Kuo A."/>
            <person name="LaButti K."/>
            <person name="Pangilinan J."/>
            <person name="Lipzen A."/>
            <person name="Riley R."/>
            <person name="Andreopoulos W."/>
            <person name="He G."/>
            <person name="Johnson J."/>
            <person name="Nolan M."/>
            <person name="Tritt A."/>
            <person name="Barry K.W."/>
            <person name="Grigoriev I.V."/>
            <person name="Nagy L.G."/>
            <person name="Hibbett D."/>
            <person name="Henrissat B."/>
            <person name="Matheny P.B."/>
            <person name="Labbe J."/>
            <person name="Martin F.M."/>
        </authorList>
    </citation>
    <scope>NUCLEOTIDE SEQUENCE</scope>
    <source>
        <strain evidence="1">EC-137</strain>
    </source>
</reference>
<accession>A0ACB8Q3V7</accession>
<organism evidence="1 2">
    <name type="scientific">Vararia minispora EC-137</name>
    <dbReference type="NCBI Taxonomy" id="1314806"/>
    <lineage>
        <taxon>Eukaryota</taxon>
        <taxon>Fungi</taxon>
        <taxon>Dikarya</taxon>
        <taxon>Basidiomycota</taxon>
        <taxon>Agaricomycotina</taxon>
        <taxon>Agaricomycetes</taxon>
        <taxon>Russulales</taxon>
        <taxon>Lachnocladiaceae</taxon>
        <taxon>Vararia</taxon>
    </lineage>
</organism>
<sequence>MPYCAHISQLHLLHRFELAIPSTNFVRPAYAARERNSERELRARNEYSYDLTKIVINANGCVECGLCRALINAGGLLTNFEVHYDSRKCRSIAEGNGKRIKAESATTAHFRSFFTVALRASAPTPPAPLYPTSPILPSQYPTRHSGTRPASPSPPSSPAHLPKGLSSSLPPLSPATGPPSSLPPSSPVSSIIVLQSPGRAQGGDRLVGNGEVDSVAQHGVPDPLAIRLIDELEHAIQGLPTSIPEAAPGDDVYRFAEWGIDVPEPELAWMCLNKALDGLVGYDHDVQAVSKIVCRGQWGFMHVVGVIRHFATTYPEVIEGVLLEPKIRRMIDAMATLGVRLSPEPRFANATHLATQADMRSDDTRHPSPEIQVISVQRSHKGEGAQSEGAHITRTEIEVVGAPHKGREQGRECVGFRLDILRGRSVLASYPVLLHEHLKPPWSLNFVDGCLYL</sequence>
<keyword evidence="2" id="KW-1185">Reference proteome</keyword>
<evidence type="ECO:0000313" key="2">
    <source>
        <dbReference type="Proteomes" id="UP000814128"/>
    </source>
</evidence>
<proteinExistence type="predicted"/>
<protein>
    <submittedName>
        <fullName evidence="1">Uncharacterized protein</fullName>
    </submittedName>
</protein>
<dbReference type="EMBL" id="MU274613">
    <property type="protein sequence ID" value="KAI0026409.1"/>
    <property type="molecule type" value="Genomic_DNA"/>
</dbReference>
<comment type="caution">
    <text evidence="1">The sequence shown here is derived from an EMBL/GenBank/DDBJ whole genome shotgun (WGS) entry which is preliminary data.</text>
</comment>